<dbReference type="GO" id="GO:0006354">
    <property type="term" value="P:DNA-templated transcription elongation"/>
    <property type="evidence" value="ECO:0007669"/>
    <property type="project" value="TreeGrafter"/>
</dbReference>
<reference evidence="2" key="2">
    <citation type="journal article" date="2021" name="PeerJ">
        <title>Extensive microbial diversity within the chicken gut microbiome revealed by metagenomics and culture.</title>
        <authorList>
            <person name="Gilroy R."/>
            <person name="Ravi A."/>
            <person name="Getino M."/>
            <person name="Pursley I."/>
            <person name="Horton D.L."/>
            <person name="Alikhan N.F."/>
            <person name="Baker D."/>
            <person name="Gharbi K."/>
            <person name="Hall N."/>
            <person name="Watson M."/>
            <person name="Adriaenssens E.M."/>
            <person name="Foster-Nyarko E."/>
            <person name="Jarju S."/>
            <person name="Secka A."/>
            <person name="Antonio M."/>
            <person name="Oren A."/>
            <person name="Chaudhuri R.R."/>
            <person name="La Ragione R."/>
            <person name="Hildebrand F."/>
            <person name="Pallen M.J."/>
        </authorList>
    </citation>
    <scope>NUCLEOTIDE SEQUENCE</scope>
    <source>
        <strain evidence="2">CHK195-26880</strain>
    </source>
</reference>
<dbReference type="PANTHER" id="PTHR30437">
    <property type="entry name" value="TRANSCRIPTION ELONGATION FACTOR GREA"/>
    <property type="match status" value="1"/>
</dbReference>
<reference evidence="2" key="1">
    <citation type="submission" date="2020-10" db="EMBL/GenBank/DDBJ databases">
        <authorList>
            <person name="Gilroy R."/>
        </authorList>
    </citation>
    <scope>NUCLEOTIDE SEQUENCE</scope>
    <source>
        <strain evidence="2">CHK195-26880</strain>
    </source>
</reference>
<dbReference type="AlphaFoldDB" id="A0A9D1KCE9"/>
<evidence type="ECO:0000256" key="1">
    <source>
        <dbReference type="SAM" id="Coils"/>
    </source>
</evidence>
<dbReference type="GO" id="GO:0070063">
    <property type="term" value="F:RNA polymerase binding"/>
    <property type="evidence" value="ECO:0007669"/>
    <property type="project" value="InterPro"/>
</dbReference>
<comment type="caution">
    <text evidence="2">The sequence shown here is derived from an EMBL/GenBank/DDBJ whole genome shotgun (WGS) entry which is preliminary data.</text>
</comment>
<dbReference type="Gene3D" id="3.10.50.30">
    <property type="entry name" value="Transcription elongation factor, GreA/GreB, C-terminal domain"/>
    <property type="match status" value="2"/>
</dbReference>
<feature type="coiled-coil region" evidence="1">
    <location>
        <begin position="1"/>
        <end position="38"/>
    </location>
</feature>
<dbReference type="InterPro" id="IPR023459">
    <property type="entry name" value="Tscrpt_elong_fac_GreA/B_fam"/>
</dbReference>
<organism evidence="2 3">
    <name type="scientific">Candidatus Onthousia faecipullorum</name>
    <dbReference type="NCBI Taxonomy" id="2840887"/>
    <lineage>
        <taxon>Bacteria</taxon>
        <taxon>Bacillati</taxon>
        <taxon>Bacillota</taxon>
        <taxon>Bacilli</taxon>
        <taxon>Candidatus Onthousia</taxon>
    </lineage>
</organism>
<accession>A0A9D1KCE9</accession>
<dbReference type="Proteomes" id="UP000886833">
    <property type="component" value="Unassembled WGS sequence"/>
</dbReference>
<name>A0A9D1KCE9_9FIRM</name>
<evidence type="ECO:0000313" key="3">
    <source>
        <dbReference type="Proteomes" id="UP000886833"/>
    </source>
</evidence>
<protein>
    <submittedName>
        <fullName evidence="2">Uncharacterized protein</fullName>
    </submittedName>
</protein>
<dbReference type="GO" id="GO:0003677">
    <property type="term" value="F:DNA binding"/>
    <property type="evidence" value="ECO:0007669"/>
    <property type="project" value="InterPro"/>
</dbReference>
<dbReference type="InterPro" id="IPR036953">
    <property type="entry name" value="GreA/GreB_C_sf"/>
</dbReference>
<sequence>MILIPEQVKALREEIKRLEEKKNDYQEYFKECDKSTLEPGFVKFQDNTLEVDDYNTICKKLDSYKRALIENEFVDLKETDTINYGTEFTVLFDDTKEEETYILVQNTIGLIRANINSEKGYMPYDSNLGRVVMGKTVDDSFSYTFNLKGKKDAITITGKIVNIISKSNKDIHFIMSRPKAARISKKNEIIRKKAYMENDTKELNKLHEITLSQYKLLKEEQERLSYSLVKLKQYEDRIMVGSLVTLKDKRDRIKKYMIVDKDNYDIHSEINVNSVIGSKIFTKHKGDFVKENYFYRENGKGKTTTYTGEIVDIDNSLVEKEESVYASIWSIYSRLGIVNKMLRESKIIAPLSDNTIGIGSKVSILTFEDGIIQNRRVEIINQAVSTELNTDYIEAISPLGQEIIGLKDNEMFDYRYYSTVDNNTLLGNGIVYDINNNMNEELAKDPLTYQKKRRG</sequence>
<evidence type="ECO:0000313" key="2">
    <source>
        <dbReference type="EMBL" id="HIT37287.1"/>
    </source>
</evidence>
<gene>
    <name evidence="2" type="ORF">IAB59_02255</name>
</gene>
<keyword evidence="1" id="KW-0175">Coiled coil</keyword>
<dbReference type="PANTHER" id="PTHR30437:SF4">
    <property type="entry name" value="TRANSCRIPTION ELONGATION FACTOR GREA"/>
    <property type="match status" value="1"/>
</dbReference>
<proteinExistence type="predicted"/>
<dbReference type="GO" id="GO:0032784">
    <property type="term" value="P:regulation of DNA-templated transcription elongation"/>
    <property type="evidence" value="ECO:0007669"/>
    <property type="project" value="InterPro"/>
</dbReference>
<dbReference type="EMBL" id="DVKQ01000028">
    <property type="protein sequence ID" value="HIT37287.1"/>
    <property type="molecule type" value="Genomic_DNA"/>
</dbReference>